<dbReference type="Pfam" id="PF08279">
    <property type="entry name" value="HTH_11"/>
    <property type="match status" value="1"/>
</dbReference>
<dbReference type="InterPro" id="IPR001034">
    <property type="entry name" value="DeoR_HTH"/>
</dbReference>
<protein>
    <submittedName>
        <fullName evidence="4">Predicted transcriptional regulator</fullName>
    </submittedName>
</protein>
<dbReference type="STRING" id="1433126.BN938_0722"/>
<evidence type="ECO:0000259" key="3">
    <source>
        <dbReference type="PROSITE" id="PS51000"/>
    </source>
</evidence>
<dbReference type="InterPro" id="IPR036390">
    <property type="entry name" value="WH_DNA-bd_sf"/>
</dbReference>
<dbReference type="Gene3D" id="1.10.10.10">
    <property type="entry name" value="Winged helix-like DNA-binding domain superfamily/Winged helix DNA-binding domain"/>
    <property type="match status" value="1"/>
</dbReference>
<proteinExistence type="predicted"/>
<evidence type="ECO:0000256" key="1">
    <source>
        <dbReference type="ARBA" id="ARBA00023015"/>
    </source>
</evidence>
<dbReference type="KEGG" id="rbc:BN938_0722"/>
<dbReference type="InterPro" id="IPR051534">
    <property type="entry name" value="CBASS_pafABC_assoc_protein"/>
</dbReference>
<feature type="domain" description="HTH deoR-type" evidence="3">
    <location>
        <begin position="3"/>
        <end position="58"/>
    </location>
</feature>
<dbReference type="EMBL" id="HG934468">
    <property type="protein sequence ID" value="CDN30827.1"/>
    <property type="molecule type" value="Genomic_DNA"/>
</dbReference>
<dbReference type="InterPro" id="IPR028349">
    <property type="entry name" value="PafC-like"/>
</dbReference>
<dbReference type="InterPro" id="IPR036388">
    <property type="entry name" value="WH-like_DNA-bd_sf"/>
</dbReference>
<keyword evidence="5" id="KW-1185">Reference proteome</keyword>
<keyword evidence="2" id="KW-0804">Transcription</keyword>
<dbReference type="HOGENOM" id="CLU_041141_5_1_10"/>
<dbReference type="InterPro" id="IPR026881">
    <property type="entry name" value="WYL_dom"/>
</dbReference>
<dbReference type="PIRSF" id="PIRSF016838">
    <property type="entry name" value="PafC"/>
    <property type="match status" value="1"/>
</dbReference>
<evidence type="ECO:0000313" key="4">
    <source>
        <dbReference type="EMBL" id="CDN30827.1"/>
    </source>
</evidence>
<dbReference type="GO" id="GO:0003700">
    <property type="term" value="F:DNA-binding transcription factor activity"/>
    <property type="evidence" value="ECO:0007669"/>
    <property type="project" value="InterPro"/>
</dbReference>
<organism evidence="4 5">
    <name type="scientific">Mucinivorans hirudinis</name>
    <dbReference type="NCBI Taxonomy" id="1433126"/>
    <lineage>
        <taxon>Bacteria</taxon>
        <taxon>Pseudomonadati</taxon>
        <taxon>Bacteroidota</taxon>
        <taxon>Bacteroidia</taxon>
        <taxon>Bacteroidales</taxon>
        <taxon>Rikenellaceae</taxon>
        <taxon>Mucinivorans</taxon>
    </lineage>
</organism>
<dbReference type="OrthoDB" id="9815009at2"/>
<dbReference type="eggNOG" id="COG2378">
    <property type="taxonomic scope" value="Bacteria"/>
</dbReference>
<keyword evidence="1" id="KW-0805">Transcription regulation</keyword>
<dbReference type="Proteomes" id="UP000027616">
    <property type="component" value="Chromosome I"/>
</dbReference>
<gene>
    <name evidence="4" type="ORF">BN938_0722</name>
</gene>
<sequence>MNRIDRISAMLIQLQSRPVVRAADMAERFGVSIRTVYRDVRSLCEAGVPICGDSGVGYSLVEGYRLPPLMFTKEEALAFVTAGKFVEQLTDEQSSSHFRSGMEKIRAVLRGADKSDLADVGNSIAVYRNNLLPNPKLPNLIQTILSSVHSRKALDMRYFTPSRNQHSDRLIEAVGVSYIYPHWYLSGYCHLRSEYRNFRLDRIEELTLSEQPFTRQHPDLGELGYECDPACLTRVVLHTTPQTALQMGDRKYYYGLISEVETDGVVEQTYMSYYTDSIARWALSYIDTTKVIEPEEVKEKIKDIIKHF</sequence>
<name>A0A060R6Y4_9BACT</name>
<reference evidence="4 5" key="1">
    <citation type="journal article" date="2015" name="Genome Announc.">
        <title>Complete Genome Sequence of the Novel Leech Symbiont Mucinivorans hirudinis M3T.</title>
        <authorList>
            <person name="Nelson M.C."/>
            <person name="Bomar L."/>
            <person name="Graf J."/>
        </authorList>
    </citation>
    <scope>NUCLEOTIDE SEQUENCE [LARGE SCALE GENOMIC DNA]</scope>
    <source>
        <strain evidence="5">M3</strain>
    </source>
</reference>
<dbReference type="PROSITE" id="PS51000">
    <property type="entry name" value="HTH_DEOR_2"/>
    <property type="match status" value="1"/>
</dbReference>
<evidence type="ECO:0000313" key="5">
    <source>
        <dbReference type="Proteomes" id="UP000027616"/>
    </source>
</evidence>
<dbReference type="Pfam" id="PF13280">
    <property type="entry name" value="WYL"/>
    <property type="match status" value="1"/>
</dbReference>
<dbReference type="AlphaFoldDB" id="A0A060R6Y4"/>
<evidence type="ECO:0000256" key="2">
    <source>
        <dbReference type="ARBA" id="ARBA00023163"/>
    </source>
</evidence>
<dbReference type="SUPFAM" id="SSF46785">
    <property type="entry name" value="Winged helix' DNA-binding domain"/>
    <property type="match status" value="1"/>
</dbReference>
<dbReference type="PANTHER" id="PTHR34580:SF3">
    <property type="entry name" value="PROTEIN PAFB"/>
    <property type="match status" value="1"/>
</dbReference>
<dbReference type="InterPro" id="IPR013196">
    <property type="entry name" value="HTH_11"/>
</dbReference>
<dbReference type="PANTHER" id="PTHR34580">
    <property type="match status" value="1"/>
</dbReference>
<accession>A0A060R6Y4</accession>
<dbReference type="PROSITE" id="PS52050">
    <property type="entry name" value="WYL"/>
    <property type="match status" value="1"/>
</dbReference>